<dbReference type="AlphaFoldDB" id="A0A9P7ZDH1"/>
<evidence type="ECO:0000259" key="1">
    <source>
        <dbReference type="Pfam" id="PF01048"/>
    </source>
</evidence>
<evidence type="ECO:0000313" key="2">
    <source>
        <dbReference type="EMBL" id="KAG9249560.1"/>
    </source>
</evidence>
<dbReference type="RefSeq" id="XP_046113484.1">
    <property type="nucleotide sequence ID" value="XM_046261793.1"/>
</dbReference>
<feature type="domain" description="Nucleoside phosphorylase" evidence="1">
    <location>
        <begin position="21"/>
        <end position="112"/>
    </location>
</feature>
<accession>A0A9P7ZDH1</accession>
<feature type="non-terminal residue" evidence="2">
    <location>
        <position position="1"/>
    </location>
</feature>
<keyword evidence="3" id="KW-1185">Reference proteome</keyword>
<dbReference type="InterPro" id="IPR035994">
    <property type="entry name" value="Nucleoside_phosphorylase_sf"/>
</dbReference>
<dbReference type="Pfam" id="PF01048">
    <property type="entry name" value="PNP_UDP_1"/>
    <property type="match status" value="1"/>
</dbReference>
<dbReference type="PANTHER" id="PTHR46082:SF11">
    <property type="entry name" value="AAA+ ATPASE DOMAIN-CONTAINING PROTEIN-RELATED"/>
    <property type="match status" value="1"/>
</dbReference>
<dbReference type="Gene3D" id="3.40.50.1580">
    <property type="entry name" value="Nucleoside phosphorylase domain"/>
    <property type="match status" value="1"/>
</dbReference>
<dbReference type="Proteomes" id="UP000887229">
    <property type="component" value="Unassembled WGS sequence"/>
</dbReference>
<dbReference type="GO" id="GO:0003824">
    <property type="term" value="F:catalytic activity"/>
    <property type="evidence" value="ECO:0007669"/>
    <property type="project" value="InterPro"/>
</dbReference>
<name>A0A9P7ZDH1_9HYPO</name>
<dbReference type="PANTHER" id="PTHR46082">
    <property type="entry name" value="ATP/GTP-BINDING PROTEIN-RELATED"/>
    <property type="match status" value="1"/>
</dbReference>
<dbReference type="OrthoDB" id="20872at2759"/>
<dbReference type="EMBL" id="MU251302">
    <property type="protein sequence ID" value="KAG9249560.1"/>
    <property type="molecule type" value="Genomic_DNA"/>
</dbReference>
<dbReference type="GeneID" id="70292696"/>
<proteinExistence type="predicted"/>
<dbReference type="InterPro" id="IPR000845">
    <property type="entry name" value="Nucleoside_phosphorylase_d"/>
</dbReference>
<dbReference type="SUPFAM" id="SSF53167">
    <property type="entry name" value="Purine and uridine phosphorylases"/>
    <property type="match status" value="1"/>
</dbReference>
<protein>
    <recommendedName>
        <fullName evidence="1">Nucleoside phosphorylase domain-containing protein</fullName>
    </recommendedName>
</protein>
<dbReference type="InterPro" id="IPR053137">
    <property type="entry name" value="NLR-like"/>
</dbReference>
<comment type="caution">
    <text evidence="2">The sequence shown here is derived from an EMBL/GenBank/DDBJ whole genome shotgun (WGS) entry which is preliminary data.</text>
</comment>
<gene>
    <name evidence="2" type="ORF">F5Z01DRAFT_631492</name>
</gene>
<reference evidence="2" key="1">
    <citation type="journal article" date="2021" name="IMA Fungus">
        <title>Genomic characterization of three marine fungi, including Emericellopsis atlantica sp. nov. with signatures of a generalist lifestyle and marine biomass degradation.</title>
        <authorList>
            <person name="Hagestad O.C."/>
            <person name="Hou L."/>
            <person name="Andersen J.H."/>
            <person name="Hansen E.H."/>
            <person name="Altermark B."/>
            <person name="Li C."/>
            <person name="Kuhnert E."/>
            <person name="Cox R.J."/>
            <person name="Crous P.W."/>
            <person name="Spatafora J.W."/>
            <person name="Lail K."/>
            <person name="Amirebrahimi M."/>
            <person name="Lipzen A."/>
            <person name="Pangilinan J."/>
            <person name="Andreopoulos W."/>
            <person name="Hayes R.D."/>
            <person name="Ng V."/>
            <person name="Grigoriev I.V."/>
            <person name="Jackson S.A."/>
            <person name="Sutton T.D.S."/>
            <person name="Dobson A.D.W."/>
            <person name="Rama T."/>
        </authorList>
    </citation>
    <scope>NUCLEOTIDE SEQUENCE</scope>
    <source>
        <strain evidence="2">TS7</strain>
    </source>
</reference>
<organism evidence="2 3">
    <name type="scientific">Emericellopsis atlantica</name>
    <dbReference type="NCBI Taxonomy" id="2614577"/>
    <lineage>
        <taxon>Eukaryota</taxon>
        <taxon>Fungi</taxon>
        <taxon>Dikarya</taxon>
        <taxon>Ascomycota</taxon>
        <taxon>Pezizomycotina</taxon>
        <taxon>Sordariomycetes</taxon>
        <taxon>Hypocreomycetidae</taxon>
        <taxon>Hypocreales</taxon>
        <taxon>Bionectriaceae</taxon>
        <taxon>Emericellopsis</taxon>
    </lineage>
</organism>
<sequence>LAASRAMLDEEHRLLPLQPGDENIYVLGRIDRHNVVMACLPGHYGTNNAAIVATDLKRSFPSIRATLMVGIGGGAPAMADLRLGDVVVGTRVMQYDMGRDVLRPDMRPHAPLTCTPLFLSNQHNYASCV</sequence>
<dbReference type="GO" id="GO:0009116">
    <property type="term" value="P:nucleoside metabolic process"/>
    <property type="evidence" value="ECO:0007669"/>
    <property type="project" value="InterPro"/>
</dbReference>
<evidence type="ECO:0000313" key="3">
    <source>
        <dbReference type="Proteomes" id="UP000887229"/>
    </source>
</evidence>